<evidence type="ECO:0000313" key="4">
    <source>
        <dbReference type="Proteomes" id="UP000642809"/>
    </source>
</evidence>
<sequence length="245" mass="27170">MAKEQHQFDSFFKQKLENHTERPSQLAWERIEDGLGKPKKKAFIGWYVAASLVLLLGLGYLLLRQGSMDGTLMEENLVSQQLEELSNVDETTFDSTEPTSVITPPSSEPTTEIKSIETSKASRPQVVNEKAPAIETISQTIAQREVKEDVIALPELKLPELALDQTIALVEPTITNAVDEEPSYTVTIRSSGIKAEAPKDNLIDELENKVDKIGGFISRGFADLQDAKSNLFALNTPKRKETNTN</sequence>
<keyword evidence="2" id="KW-1133">Transmembrane helix</keyword>
<reference evidence="3" key="2">
    <citation type="submission" date="2020-09" db="EMBL/GenBank/DDBJ databases">
        <authorList>
            <person name="Sun Q."/>
            <person name="Kim S."/>
        </authorList>
    </citation>
    <scope>NUCLEOTIDE SEQUENCE</scope>
    <source>
        <strain evidence="3">KCTC 23224</strain>
    </source>
</reference>
<name>A0A8J3CZZ6_9BACT</name>
<evidence type="ECO:0000313" key="3">
    <source>
        <dbReference type="EMBL" id="GHB50815.1"/>
    </source>
</evidence>
<keyword evidence="2" id="KW-0472">Membrane</keyword>
<accession>A0A8J3CZZ6</accession>
<organism evidence="3 4">
    <name type="scientific">Mongoliitalea lutea</name>
    <dbReference type="NCBI Taxonomy" id="849756"/>
    <lineage>
        <taxon>Bacteria</taxon>
        <taxon>Pseudomonadati</taxon>
        <taxon>Bacteroidota</taxon>
        <taxon>Cytophagia</taxon>
        <taxon>Cytophagales</taxon>
        <taxon>Cyclobacteriaceae</taxon>
        <taxon>Mongoliitalea</taxon>
    </lineage>
</organism>
<feature type="transmembrane region" description="Helical" evidence="2">
    <location>
        <begin position="44"/>
        <end position="63"/>
    </location>
</feature>
<dbReference type="AlphaFoldDB" id="A0A8J3CZZ6"/>
<protein>
    <submittedName>
        <fullName evidence="3">Uncharacterized protein</fullName>
    </submittedName>
</protein>
<dbReference type="EMBL" id="BMYF01000026">
    <property type="protein sequence ID" value="GHB50815.1"/>
    <property type="molecule type" value="Genomic_DNA"/>
</dbReference>
<reference evidence="3" key="1">
    <citation type="journal article" date="2014" name="Int. J. Syst. Evol. Microbiol.">
        <title>Complete genome sequence of Corynebacterium casei LMG S-19264T (=DSM 44701T), isolated from a smear-ripened cheese.</title>
        <authorList>
            <consortium name="US DOE Joint Genome Institute (JGI-PGF)"/>
            <person name="Walter F."/>
            <person name="Albersmeier A."/>
            <person name="Kalinowski J."/>
            <person name="Ruckert C."/>
        </authorList>
    </citation>
    <scope>NUCLEOTIDE SEQUENCE</scope>
    <source>
        <strain evidence="3">KCTC 23224</strain>
    </source>
</reference>
<gene>
    <name evidence="3" type="ORF">GCM10008106_34560</name>
</gene>
<comment type="caution">
    <text evidence="3">The sequence shown here is derived from an EMBL/GenBank/DDBJ whole genome shotgun (WGS) entry which is preliminary data.</text>
</comment>
<feature type="region of interest" description="Disordered" evidence="1">
    <location>
        <begin position="90"/>
        <end position="111"/>
    </location>
</feature>
<dbReference type="Proteomes" id="UP000642809">
    <property type="component" value="Unassembled WGS sequence"/>
</dbReference>
<keyword evidence="4" id="KW-1185">Reference proteome</keyword>
<evidence type="ECO:0000256" key="2">
    <source>
        <dbReference type="SAM" id="Phobius"/>
    </source>
</evidence>
<proteinExistence type="predicted"/>
<evidence type="ECO:0000256" key="1">
    <source>
        <dbReference type="SAM" id="MobiDB-lite"/>
    </source>
</evidence>
<keyword evidence="2" id="KW-0812">Transmembrane</keyword>
<dbReference type="RefSeq" id="WP_189585825.1">
    <property type="nucleotide sequence ID" value="NZ_BMYF01000026.1"/>
</dbReference>